<evidence type="ECO:0000313" key="4">
    <source>
        <dbReference type="EMBL" id="NHF59284.1"/>
    </source>
</evidence>
<dbReference type="Pfam" id="PF11751">
    <property type="entry name" value="PorP_SprF"/>
    <property type="match status" value="1"/>
</dbReference>
<gene>
    <name evidence="4" type="ORF">FK220_008030</name>
</gene>
<keyword evidence="1" id="KW-0175">Coiled coil</keyword>
<evidence type="ECO:0000256" key="1">
    <source>
        <dbReference type="SAM" id="Coils"/>
    </source>
</evidence>
<feature type="chain" id="PRO_5037836765" evidence="3">
    <location>
        <begin position="20"/>
        <end position="587"/>
    </location>
</feature>
<keyword evidence="5" id="KW-1185">Reference proteome</keyword>
<sequence>MTKPWVFFLLSLLLFRSAAQEVTVPADLRQHNLTEYNSSLFNPAFSMLRNSPPSIALWTRWQWQQVDGDPTTIFLNYTGKIKAKSAFGAGFYQHNTGVYVNTGGILNYAFVYEFNPKISFGAGMNFFGFNQDLADDRFVIDPQIQLPINDSADGFVLQMAPGIFVQWNKLNIGLASENLFDFNFATSERNTGPSDRIFLTSASYDFQLGQDPSSALRPALYYKTIPNQDNQFGLNALYTTEKYWGQVGYNDFYGISVGAGGRFLKKISVGALVEFATDAELDGRDATFEVFAAYYFKPKSDSEPLIKKEEAIVEVPVEEKETEEAEEPEEKIAKEEKALERERLEREKAAAEALEKEKIEAEKLRRQQEEVLKKERLEKEKAEALEQEKIEAEKLRKQQEKALEEEQKAAALKKQRMQDSIDALAAEEERRKALAELQRNRLDSIERAKTREKLAIEQQRIQDSTVQAAAEAAKKLAETEQKAAETQKDTVTPRKGEKYEEVTTEDGLEPGFYLIANVFGTKKYFEAFMRDLSNQGLQPQSFLRSLNNYNYVYLERYDSIGEARRARDSQFGGRYTGKTWIFRVVGK</sequence>
<organism evidence="4 5">
    <name type="scientific">Pelagihabitans pacificus</name>
    <dbReference type="NCBI Taxonomy" id="2696054"/>
    <lineage>
        <taxon>Bacteria</taxon>
        <taxon>Pseudomonadati</taxon>
        <taxon>Bacteroidota</taxon>
        <taxon>Flavobacteriia</taxon>
        <taxon>Flavobacteriales</taxon>
        <taxon>Flavobacteriaceae</taxon>
        <taxon>Pelagihabitans</taxon>
    </lineage>
</organism>
<proteinExistence type="predicted"/>
<comment type="caution">
    <text evidence="4">The sequence shown here is derived from an EMBL/GenBank/DDBJ whole genome shotgun (WGS) entry which is preliminary data.</text>
</comment>
<feature type="coiled-coil region" evidence="1">
    <location>
        <begin position="325"/>
        <end position="416"/>
    </location>
</feature>
<dbReference type="RefSeq" id="WP_152573799.1">
    <property type="nucleotide sequence ID" value="NZ_VIKU02000002.1"/>
</dbReference>
<evidence type="ECO:0000313" key="5">
    <source>
        <dbReference type="Proteomes" id="UP000707206"/>
    </source>
</evidence>
<dbReference type="InterPro" id="IPR019861">
    <property type="entry name" value="PorP/SprF_Bacteroidetes"/>
</dbReference>
<dbReference type="AlphaFoldDB" id="A0A967E6L1"/>
<name>A0A967E6L1_9FLAO</name>
<protein>
    <submittedName>
        <fullName evidence="4">Type IX secretion system membrane protein PorP/SprF</fullName>
    </submittedName>
</protein>
<evidence type="ECO:0000256" key="3">
    <source>
        <dbReference type="SAM" id="SignalP"/>
    </source>
</evidence>
<reference evidence="4" key="1">
    <citation type="submission" date="2019-07" db="EMBL/GenBank/DDBJ databases">
        <authorList>
            <person name="De-Chao Zhang Q."/>
        </authorList>
    </citation>
    <scope>NUCLEOTIDE SEQUENCE</scope>
    <source>
        <strain evidence="4">TP-CH-4</strain>
    </source>
</reference>
<feature type="signal peptide" evidence="3">
    <location>
        <begin position="1"/>
        <end position="19"/>
    </location>
</feature>
<evidence type="ECO:0000256" key="2">
    <source>
        <dbReference type="SAM" id="MobiDB-lite"/>
    </source>
</evidence>
<dbReference type="NCBIfam" id="TIGR03519">
    <property type="entry name" value="T9SS_PorP_fam"/>
    <property type="match status" value="1"/>
</dbReference>
<dbReference type="EMBL" id="VIKU02000002">
    <property type="protein sequence ID" value="NHF59284.1"/>
    <property type="molecule type" value="Genomic_DNA"/>
</dbReference>
<feature type="region of interest" description="Disordered" evidence="2">
    <location>
        <begin position="477"/>
        <end position="501"/>
    </location>
</feature>
<reference evidence="4" key="2">
    <citation type="submission" date="2020-03" db="EMBL/GenBank/DDBJ databases">
        <title>Flavobacteriaceae bacterium strain TP-CH-4, a member of the family Flavobacteriaceae isolated from a deep-sea seamount.</title>
        <authorList>
            <person name="Zhang D.-C."/>
        </authorList>
    </citation>
    <scope>NUCLEOTIDE SEQUENCE</scope>
    <source>
        <strain evidence="4">TP-CH-4</strain>
    </source>
</reference>
<dbReference type="Proteomes" id="UP000707206">
    <property type="component" value="Unassembled WGS sequence"/>
</dbReference>
<accession>A0A967E6L1</accession>
<keyword evidence="3" id="KW-0732">Signal</keyword>